<dbReference type="EMBL" id="JAENGY010000326">
    <property type="protein sequence ID" value="KAG6965759.1"/>
    <property type="molecule type" value="Genomic_DNA"/>
</dbReference>
<dbReference type="AlphaFoldDB" id="A0A8J5JA80"/>
<evidence type="ECO:0000313" key="4">
    <source>
        <dbReference type="Proteomes" id="UP000709295"/>
    </source>
</evidence>
<comment type="caution">
    <text evidence="3">The sequence shown here is derived from an EMBL/GenBank/DDBJ whole genome shotgun (WGS) entry which is preliminary data.</text>
</comment>
<gene>
    <name evidence="3" type="ORF">JG688_00007049</name>
</gene>
<feature type="coiled-coil region" evidence="1">
    <location>
        <begin position="366"/>
        <end position="396"/>
    </location>
</feature>
<feature type="coiled-coil region" evidence="1">
    <location>
        <begin position="24"/>
        <end position="86"/>
    </location>
</feature>
<feature type="coiled-coil region" evidence="1">
    <location>
        <begin position="155"/>
        <end position="217"/>
    </location>
</feature>
<feature type="coiled-coil region" evidence="1">
    <location>
        <begin position="251"/>
        <end position="324"/>
    </location>
</feature>
<feature type="region of interest" description="Disordered" evidence="2">
    <location>
        <begin position="1"/>
        <end position="22"/>
    </location>
</feature>
<evidence type="ECO:0000256" key="1">
    <source>
        <dbReference type="SAM" id="Coils"/>
    </source>
</evidence>
<evidence type="ECO:0000256" key="2">
    <source>
        <dbReference type="SAM" id="MobiDB-lite"/>
    </source>
</evidence>
<keyword evidence="1" id="KW-0175">Coiled coil</keyword>
<name>A0A8J5JA80_9STRA</name>
<protein>
    <submittedName>
        <fullName evidence="3">Uncharacterized protein</fullName>
    </submittedName>
</protein>
<proteinExistence type="predicted"/>
<reference evidence="3" key="1">
    <citation type="submission" date="2021-01" db="EMBL/GenBank/DDBJ databases">
        <title>Phytophthora aleatoria, a newly-described species from Pinus radiata is distinct from Phytophthora cactorum isolates based on comparative genomics.</title>
        <authorList>
            <person name="Mcdougal R."/>
            <person name="Panda P."/>
            <person name="Williams N."/>
            <person name="Studholme D.J."/>
        </authorList>
    </citation>
    <scope>NUCLEOTIDE SEQUENCE</scope>
    <source>
        <strain evidence="3">NZFS 4037</strain>
    </source>
</reference>
<dbReference type="Proteomes" id="UP000709295">
    <property type="component" value="Unassembled WGS sequence"/>
</dbReference>
<accession>A0A8J5JA80</accession>
<organism evidence="3 4">
    <name type="scientific">Phytophthora aleatoria</name>
    <dbReference type="NCBI Taxonomy" id="2496075"/>
    <lineage>
        <taxon>Eukaryota</taxon>
        <taxon>Sar</taxon>
        <taxon>Stramenopiles</taxon>
        <taxon>Oomycota</taxon>
        <taxon>Peronosporomycetes</taxon>
        <taxon>Peronosporales</taxon>
        <taxon>Peronosporaceae</taxon>
        <taxon>Phytophthora</taxon>
    </lineage>
</organism>
<evidence type="ECO:0000313" key="3">
    <source>
        <dbReference type="EMBL" id="KAG6965759.1"/>
    </source>
</evidence>
<keyword evidence="4" id="KW-1185">Reference proteome</keyword>
<sequence>MEPNHTNPRSSSSSSSKLPLPSRFQAHIEKLHKQKMKIQQLERDKLEQTQRISELEDQAKHSNQLREDQDTAIAQLRRELAGQEHEDLQAARTIHMLTRQVEVLQMTTARAEEAQRDAEADYILRHFVGEDDAAGTDPSTIGELQSKLARLDFAEQQSLRQVGELEAELELLRDTADALSRELQDSKDAKQGLELELQKAKTSKRALEQELQQLKLGLETPHLQETKDVKILEAVEDEQWKSMASVCQNLVTTLRAQVKSLTDDKQNLEHAIACCQRSADNRLNTLEQDRQNAEAESARLRTELTRLRQDLKAMALQFRKLEEENFDETLTVEALVRVAQAQAHQKEIATRTQEVEQKVAASVDTAAHNRQLVAEKNELLQQLEEERSRSKDLARSTATFKEATETAVKELQEVEIELRAINSSRDSSDAQHETVASLARLVITDLKRQQDESVDAAVASMQVLHLTSSLEEHLYHLRALRETQDYRPSSICSSSDPAADANVAEEFTLIKIDEACLD</sequence>